<name>A0ABW5CG42_9PROT</name>
<comment type="caution">
    <text evidence="1">The sequence shown here is derived from an EMBL/GenBank/DDBJ whole genome shotgun (WGS) entry which is preliminary data.</text>
</comment>
<accession>A0ABW5CG42</accession>
<dbReference type="RefSeq" id="WP_377317655.1">
    <property type="nucleotide sequence ID" value="NZ_JBHUIY010000031.1"/>
</dbReference>
<dbReference type="Proteomes" id="UP001597296">
    <property type="component" value="Unassembled WGS sequence"/>
</dbReference>
<sequence>MPPSCQKKFASTTNCLRCGLVVDALVLLGDIAFCPLDRTCRHHADCALEAARHAEGLPQGSRLKSRLLGRAGPVDGIVPQES</sequence>
<protein>
    <submittedName>
        <fullName evidence="1">Uncharacterized protein</fullName>
    </submittedName>
</protein>
<evidence type="ECO:0000313" key="1">
    <source>
        <dbReference type="EMBL" id="MFD2234943.1"/>
    </source>
</evidence>
<gene>
    <name evidence="1" type="ORF">ACFSNB_14110</name>
</gene>
<evidence type="ECO:0000313" key="2">
    <source>
        <dbReference type="Proteomes" id="UP001597296"/>
    </source>
</evidence>
<organism evidence="1 2">
    <name type="scientific">Phaeospirillum tilakii</name>
    <dbReference type="NCBI Taxonomy" id="741673"/>
    <lineage>
        <taxon>Bacteria</taxon>
        <taxon>Pseudomonadati</taxon>
        <taxon>Pseudomonadota</taxon>
        <taxon>Alphaproteobacteria</taxon>
        <taxon>Rhodospirillales</taxon>
        <taxon>Rhodospirillaceae</taxon>
        <taxon>Phaeospirillum</taxon>
    </lineage>
</organism>
<proteinExistence type="predicted"/>
<reference evidence="2" key="1">
    <citation type="journal article" date="2019" name="Int. J. Syst. Evol. Microbiol.">
        <title>The Global Catalogue of Microorganisms (GCM) 10K type strain sequencing project: providing services to taxonomists for standard genome sequencing and annotation.</title>
        <authorList>
            <consortium name="The Broad Institute Genomics Platform"/>
            <consortium name="The Broad Institute Genome Sequencing Center for Infectious Disease"/>
            <person name="Wu L."/>
            <person name="Ma J."/>
        </authorList>
    </citation>
    <scope>NUCLEOTIDE SEQUENCE [LARGE SCALE GENOMIC DNA]</scope>
    <source>
        <strain evidence="2">KCTC 15012</strain>
    </source>
</reference>
<keyword evidence="2" id="KW-1185">Reference proteome</keyword>
<dbReference type="EMBL" id="JBHUIY010000031">
    <property type="protein sequence ID" value="MFD2234943.1"/>
    <property type="molecule type" value="Genomic_DNA"/>
</dbReference>